<evidence type="ECO:0000313" key="22">
    <source>
        <dbReference type="EMBL" id="CAI2718090.1"/>
    </source>
</evidence>
<evidence type="ECO:0000256" key="15">
    <source>
        <dbReference type="ARBA" id="ARBA00023316"/>
    </source>
</evidence>
<keyword evidence="23" id="KW-1185">Reference proteome</keyword>
<dbReference type="SUPFAM" id="SSF53955">
    <property type="entry name" value="Lysozyme-like"/>
    <property type="match status" value="1"/>
</dbReference>
<dbReference type="SUPFAM" id="SSF56601">
    <property type="entry name" value="beta-lactamase/transpeptidase-like"/>
    <property type="match status" value="1"/>
</dbReference>
<dbReference type="GO" id="GO:0016757">
    <property type="term" value="F:glycosyltransferase activity"/>
    <property type="evidence" value="ECO:0007669"/>
    <property type="project" value="UniProtKB-KW"/>
</dbReference>
<dbReference type="EC" id="3.4.-.-" evidence="22"/>
<name>A0ABN8VWF0_9BACT</name>
<keyword evidence="19" id="KW-0812">Transmembrane</keyword>
<comment type="subcellular location">
    <subcellularLocation>
        <location evidence="1">Cell membrane</location>
    </subcellularLocation>
</comment>
<dbReference type="PANTHER" id="PTHR32282:SF11">
    <property type="entry name" value="PENICILLIN-BINDING PROTEIN 1B"/>
    <property type="match status" value="1"/>
</dbReference>
<dbReference type="InterPro" id="IPR001460">
    <property type="entry name" value="PCN-bd_Tpept"/>
</dbReference>
<evidence type="ECO:0000256" key="19">
    <source>
        <dbReference type="SAM" id="Phobius"/>
    </source>
</evidence>
<dbReference type="InterPro" id="IPR050396">
    <property type="entry name" value="Glycosyltr_51/Transpeptidase"/>
</dbReference>
<dbReference type="InterPro" id="IPR001264">
    <property type="entry name" value="Glyco_trans_51"/>
</dbReference>
<evidence type="ECO:0000259" key="20">
    <source>
        <dbReference type="Pfam" id="PF00905"/>
    </source>
</evidence>
<comment type="catalytic activity">
    <reaction evidence="17">
        <text>[GlcNAc-(1-&gt;4)-Mur2Ac(oyl-L-Ala-gamma-D-Glu-L-Lys-D-Ala-D-Ala)](n)-di-trans,octa-cis-undecaprenyl diphosphate + beta-D-GlcNAc-(1-&gt;4)-Mur2Ac(oyl-L-Ala-gamma-D-Glu-L-Lys-D-Ala-D-Ala)-di-trans,octa-cis-undecaprenyl diphosphate = [GlcNAc-(1-&gt;4)-Mur2Ac(oyl-L-Ala-gamma-D-Glu-L-Lys-D-Ala-D-Ala)](n+1)-di-trans,octa-cis-undecaprenyl diphosphate + di-trans,octa-cis-undecaprenyl diphosphate + H(+)</text>
        <dbReference type="Rhea" id="RHEA:23708"/>
        <dbReference type="Rhea" id="RHEA-COMP:9602"/>
        <dbReference type="Rhea" id="RHEA-COMP:9603"/>
        <dbReference type="ChEBI" id="CHEBI:15378"/>
        <dbReference type="ChEBI" id="CHEBI:58405"/>
        <dbReference type="ChEBI" id="CHEBI:60033"/>
        <dbReference type="ChEBI" id="CHEBI:78435"/>
        <dbReference type="EC" id="2.4.99.28"/>
    </reaction>
</comment>
<reference evidence="22 23" key="1">
    <citation type="submission" date="2022-09" db="EMBL/GenBank/DDBJ databases">
        <authorList>
            <person name="Kop L."/>
        </authorList>
    </citation>
    <scope>NUCLEOTIDE SEQUENCE [LARGE SCALE GENOMIC DNA]</scope>
    <source>
        <strain evidence="22 23">347</strain>
    </source>
</reference>
<keyword evidence="12" id="KW-0573">Peptidoglycan synthesis</keyword>
<accession>A0ABN8VWF0</accession>
<dbReference type="GO" id="GO:0016787">
    <property type="term" value="F:hydrolase activity"/>
    <property type="evidence" value="ECO:0007669"/>
    <property type="project" value="UniProtKB-KW"/>
</dbReference>
<evidence type="ECO:0000256" key="11">
    <source>
        <dbReference type="ARBA" id="ARBA00022960"/>
    </source>
</evidence>
<evidence type="ECO:0000313" key="23">
    <source>
        <dbReference type="Proteomes" id="UP001157733"/>
    </source>
</evidence>
<dbReference type="InterPro" id="IPR036950">
    <property type="entry name" value="PBP_transglycosylase"/>
</dbReference>
<keyword evidence="19" id="KW-1133">Transmembrane helix</keyword>
<evidence type="ECO:0000256" key="9">
    <source>
        <dbReference type="ARBA" id="ARBA00022679"/>
    </source>
</evidence>
<sequence>MFRRILEKTIFVLYTLMLGFICLAAGVYWNLRDDLPQLPDSLDKINLSLPTEIYSADGEIIKVLGQRHPVNLENISPLFLKAIIAVEDARFYEHSGLDHIGLARALYVNIQRRAVVQGGSTLTQQLAKNLFFSFERDWVRKVKELLVALQMETTFTKDEILEAYANQVYFGSGAYGVEEAAQEYFGKRAQDLNLLQAAMLAGLPNSPNNANPFINPERAMRRTQAVLARMEREGYISREDRERALQTELGLVAPRIESNPNQYFVRFVIDKLADDYGKEFVHYGGLKIYTTLDTRYQQLAHRVVDTHLKHLEKRELKAGLDESLQAALVTLDNRTGAIRALLGGRRYSESQFNRAVSNNRMPGSAFKPIVYMAAMEKLGYHPATVVDDAPTQFPIPGGEPWEPSNFGDKYMGPVILKKALMNSLNAVSAKLVYNLTPRRVIQTARQFGITSPLGDNLSLALGTSGVSPLEMAAAYSVIANQGILNEPYFVQRIEDFRGNVLYQHFFHGVQRFSSKTVYPLLNMMQGVMDEGTGRVVRRLGFHHPAGGKTGTTNDYKDAWFIGFTREYASAVWVGYDNNQPVIDKNGRGLTGSRGAAPIWAYYMEKVLEGKSPVNFPRPEGIHFQKVDTRSGYLPDLMTMETMEVAVREDLNLEKPVLPETEVIPPLPPDREVTTVPTPREDDALPKL</sequence>
<keyword evidence="15" id="KW-0961">Cell wall biogenesis/degradation</keyword>
<feature type="region of interest" description="Disordered" evidence="18">
    <location>
        <begin position="660"/>
        <end position="687"/>
    </location>
</feature>
<feature type="transmembrane region" description="Helical" evidence="19">
    <location>
        <begin position="12"/>
        <end position="31"/>
    </location>
</feature>
<dbReference type="Gene3D" id="3.40.710.10">
    <property type="entry name" value="DD-peptidase/beta-lactamase superfamily"/>
    <property type="match status" value="1"/>
</dbReference>
<dbReference type="PANTHER" id="PTHR32282">
    <property type="entry name" value="BINDING PROTEIN TRANSPEPTIDASE, PUTATIVE-RELATED"/>
    <property type="match status" value="1"/>
</dbReference>
<protein>
    <submittedName>
        <fullName evidence="22">Multimodular transpeptidase-transglycosylase</fullName>
        <ecNumber evidence="22">2.4.1.129</ecNumber>
        <ecNumber evidence="22">3.4.-.-</ecNumber>
    </submittedName>
</protein>
<evidence type="ECO:0000256" key="14">
    <source>
        <dbReference type="ARBA" id="ARBA00023268"/>
    </source>
</evidence>
<proteinExistence type="inferred from homology"/>
<keyword evidence="9 22" id="KW-0808">Transferase</keyword>
<keyword evidence="10 22" id="KW-0378">Hydrolase</keyword>
<comment type="catalytic activity">
    <reaction evidence="16">
        <text>Preferential cleavage: (Ac)2-L-Lys-D-Ala-|-D-Ala. Also transpeptidation of peptidyl-alanyl moieties that are N-acyl substituents of D-alanine.</text>
        <dbReference type="EC" id="3.4.16.4"/>
    </reaction>
</comment>
<dbReference type="InterPro" id="IPR012338">
    <property type="entry name" value="Beta-lactam/transpept-like"/>
</dbReference>
<dbReference type="RefSeq" id="WP_282010999.1">
    <property type="nucleotide sequence ID" value="NZ_OX336137.1"/>
</dbReference>
<evidence type="ECO:0000256" key="5">
    <source>
        <dbReference type="ARBA" id="ARBA00022475"/>
    </source>
</evidence>
<dbReference type="Gene3D" id="1.10.3810.10">
    <property type="entry name" value="Biosynthetic peptidoglycan transglycosylase-like"/>
    <property type="match status" value="1"/>
</dbReference>
<feature type="domain" description="Penicillin-binding protein transpeptidase" evidence="20">
    <location>
        <begin position="327"/>
        <end position="578"/>
    </location>
</feature>
<dbReference type="Proteomes" id="UP001157733">
    <property type="component" value="Chromosome"/>
</dbReference>
<keyword evidence="13 19" id="KW-0472">Membrane</keyword>
<keyword evidence="14" id="KW-0511">Multifunctional enzyme</keyword>
<evidence type="ECO:0000256" key="1">
    <source>
        <dbReference type="ARBA" id="ARBA00004236"/>
    </source>
</evidence>
<dbReference type="Pfam" id="PF00912">
    <property type="entry name" value="Transgly"/>
    <property type="match status" value="1"/>
</dbReference>
<dbReference type="Pfam" id="PF00905">
    <property type="entry name" value="Transpeptidase"/>
    <property type="match status" value="1"/>
</dbReference>
<keyword evidence="7" id="KW-0645">Protease</keyword>
<gene>
    <name evidence="22" type="ORF">NSPWAT_1231</name>
</gene>
<evidence type="ECO:0000256" key="12">
    <source>
        <dbReference type="ARBA" id="ARBA00022984"/>
    </source>
</evidence>
<evidence type="ECO:0000256" key="10">
    <source>
        <dbReference type="ARBA" id="ARBA00022801"/>
    </source>
</evidence>
<dbReference type="NCBIfam" id="TIGR02074">
    <property type="entry name" value="PBP_1a_fam"/>
    <property type="match status" value="1"/>
</dbReference>
<feature type="compositionally biased region" description="Basic and acidic residues" evidence="18">
    <location>
        <begin position="668"/>
        <end position="687"/>
    </location>
</feature>
<evidence type="ECO:0000256" key="8">
    <source>
        <dbReference type="ARBA" id="ARBA00022676"/>
    </source>
</evidence>
<comment type="similarity">
    <text evidence="3">In the C-terminal section; belongs to the transpeptidase family.</text>
</comment>
<evidence type="ECO:0000256" key="13">
    <source>
        <dbReference type="ARBA" id="ARBA00023136"/>
    </source>
</evidence>
<evidence type="ECO:0000256" key="7">
    <source>
        <dbReference type="ARBA" id="ARBA00022670"/>
    </source>
</evidence>
<dbReference type="InterPro" id="IPR023346">
    <property type="entry name" value="Lysozyme-like_dom_sf"/>
</dbReference>
<evidence type="ECO:0000256" key="6">
    <source>
        <dbReference type="ARBA" id="ARBA00022645"/>
    </source>
</evidence>
<evidence type="ECO:0000259" key="21">
    <source>
        <dbReference type="Pfam" id="PF00912"/>
    </source>
</evidence>
<dbReference type="EC" id="2.4.1.129" evidence="22"/>
<comment type="pathway">
    <text evidence="2">Cell wall biogenesis; peptidoglycan biosynthesis.</text>
</comment>
<evidence type="ECO:0000256" key="18">
    <source>
        <dbReference type="SAM" id="MobiDB-lite"/>
    </source>
</evidence>
<dbReference type="EMBL" id="OX336137">
    <property type="protein sequence ID" value="CAI2718090.1"/>
    <property type="molecule type" value="Genomic_DNA"/>
</dbReference>
<organism evidence="22 23">
    <name type="scientific">Nitrospina watsonii</name>
    <dbReference type="NCBI Taxonomy" id="1323948"/>
    <lineage>
        <taxon>Bacteria</taxon>
        <taxon>Pseudomonadati</taxon>
        <taxon>Nitrospinota/Tectimicrobiota group</taxon>
        <taxon>Nitrospinota</taxon>
        <taxon>Nitrospinia</taxon>
        <taxon>Nitrospinales</taxon>
        <taxon>Nitrospinaceae</taxon>
        <taxon>Nitrospina</taxon>
    </lineage>
</organism>
<evidence type="ECO:0000256" key="2">
    <source>
        <dbReference type="ARBA" id="ARBA00004752"/>
    </source>
</evidence>
<keyword evidence="11" id="KW-0133">Cell shape</keyword>
<feature type="domain" description="Glycosyl transferase family 51" evidence="21">
    <location>
        <begin position="66"/>
        <end position="230"/>
    </location>
</feature>
<keyword evidence="8 22" id="KW-0328">Glycosyltransferase</keyword>
<comment type="similarity">
    <text evidence="4">In the N-terminal section; belongs to the glycosyltransferase 51 family.</text>
</comment>
<keyword evidence="6" id="KW-0121">Carboxypeptidase</keyword>
<evidence type="ECO:0000256" key="16">
    <source>
        <dbReference type="ARBA" id="ARBA00034000"/>
    </source>
</evidence>
<evidence type="ECO:0000256" key="3">
    <source>
        <dbReference type="ARBA" id="ARBA00007090"/>
    </source>
</evidence>
<evidence type="ECO:0000256" key="17">
    <source>
        <dbReference type="ARBA" id="ARBA00049902"/>
    </source>
</evidence>
<keyword evidence="5" id="KW-1003">Cell membrane</keyword>
<evidence type="ECO:0000256" key="4">
    <source>
        <dbReference type="ARBA" id="ARBA00007739"/>
    </source>
</evidence>